<keyword evidence="3" id="KW-1185">Reference proteome</keyword>
<name>A0A6A5ZUQ1_9PLEO</name>
<dbReference type="AlphaFoldDB" id="A0A6A5ZUQ1"/>
<reference evidence="2" key="1">
    <citation type="journal article" date="2020" name="Stud. Mycol.">
        <title>101 Dothideomycetes genomes: a test case for predicting lifestyles and emergence of pathogens.</title>
        <authorList>
            <person name="Haridas S."/>
            <person name="Albert R."/>
            <person name="Binder M."/>
            <person name="Bloem J."/>
            <person name="Labutti K."/>
            <person name="Salamov A."/>
            <person name="Andreopoulos B."/>
            <person name="Baker S."/>
            <person name="Barry K."/>
            <person name="Bills G."/>
            <person name="Bluhm B."/>
            <person name="Cannon C."/>
            <person name="Castanera R."/>
            <person name="Culley D."/>
            <person name="Daum C."/>
            <person name="Ezra D."/>
            <person name="Gonzalez J."/>
            <person name="Henrissat B."/>
            <person name="Kuo A."/>
            <person name="Liang C."/>
            <person name="Lipzen A."/>
            <person name="Lutzoni F."/>
            <person name="Magnuson J."/>
            <person name="Mondo S."/>
            <person name="Nolan M."/>
            <person name="Ohm R."/>
            <person name="Pangilinan J."/>
            <person name="Park H.-J."/>
            <person name="Ramirez L."/>
            <person name="Alfaro M."/>
            <person name="Sun H."/>
            <person name="Tritt A."/>
            <person name="Yoshinaga Y."/>
            <person name="Zwiers L.-H."/>
            <person name="Turgeon B."/>
            <person name="Goodwin S."/>
            <person name="Spatafora J."/>
            <person name="Crous P."/>
            <person name="Grigoriev I."/>
        </authorList>
    </citation>
    <scope>NUCLEOTIDE SEQUENCE</scope>
    <source>
        <strain evidence="2">CBS 627.86</strain>
    </source>
</reference>
<gene>
    <name evidence="2" type="ORF">BDV96DRAFT_639769</name>
</gene>
<evidence type="ECO:0000313" key="2">
    <source>
        <dbReference type="EMBL" id="KAF2123229.1"/>
    </source>
</evidence>
<accession>A0A6A5ZUQ1</accession>
<dbReference type="EMBL" id="ML977310">
    <property type="protein sequence ID" value="KAF2123229.1"/>
    <property type="molecule type" value="Genomic_DNA"/>
</dbReference>
<dbReference type="OrthoDB" id="10398487at2759"/>
<keyword evidence="1" id="KW-0732">Signal</keyword>
<feature type="signal peptide" evidence="1">
    <location>
        <begin position="1"/>
        <end position="19"/>
    </location>
</feature>
<evidence type="ECO:0000313" key="3">
    <source>
        <dbReference type="Proteomes" id="UP000799770"/>
    </source>
</evidence>
<evidence type="ECO:0000256" key="1">
    <source>
        <dbReference type="SAM" id="SignalP"/>
    </source>
</evidence>
<protein>
    <submittedName>
        <fullName evidence="2">Uncharacterized protein</fullName>
    </submittedName>
</protein>
<sequence length="138" mass="14870">MHFQKVFTTIPVLLGLAAADCWSDSGVRADNTHVGLSNIDAIAAEMQGYFVDEQTKIGCIDDYASGNHFYITVKKSNGQGSIDASVISNGLKKEMGGCTRGGHSWDGDWEYNVDTLAGTCVDPNYINQHKGSIPNLPN</sequence>
<dbReference type="Proteomes" id="UP000799770">
    <property type="component" value="Unassembled WGS sequence"/>
</dbReference>
<feature type="chain" id="PRO_5025361522" evidence="1">
    <location>
        <begin position="20"/>
        <end position="138"/>
    </location>
</feature>
<proteinExistence type="predicted"/>
<organism evidence="2 3">
    <name type="scientific">Lophiotrema nucula</name>
    <dbReference type="NCBI Taxonomy" id="690887"/>
    <lineage>
        <taxon>Eukaryota</taxon>
        <taxon>Fungi</taxon>
        <taxon>Dikarya</taxon>
        <taxon>Ascomycota</taxon>
        <taxon>Pezizomycotina</taxon>
        <taxon>Dothideomycetes</taxon>
        <taxon>Pleosporomycetidae</taxon>
        <taxon>Pleosporales</taxon>
        <taxon>Lophiotremataceae</taxon>
        <taxon>Lophiotrema</taxon>
    </lineage>
</organism>